<feature type="coiled-coil region" evidence="7">
    <location>
        <begin position="2533"/>
        <end position="2624"/>
    </location>
</feature>
<dbReference type="EnsemblMetazoa" id="XM_038189534.1">
    <property type="protein sequence ID" value="XP_038045462.1"/>
    <property type="gene ID" value="LOC119720030"/>
</dbReference>
<evidence type="ECO:0008006" key="13">
    <source>
        <dbReference type="Google" id="ProtNLM"/>
    </source>
</evidence>
<feature type="region of interest" description="Disordered" evidence="8">
    <location>
        <begin position="2307"/>
        <end position="2330"/>
    </location>
</feature>
<feature type="region of interest" description="Disordered" evidence="8">
    <location>
        <begin position="1587"/>
        <end position="1611"/>
    </location>
</feature>
<protein>
    <recommendedName>
        <fullName evidence="13">Centrosomin N-terminal motif 1 domain-containing protein</fullName>
    </recommendedName>
</protein>
<name>A0A913Z1B5_PATMI</name>
<feature type="compositionally biased region" description="Basic and acidic residues" evidence="8">
    <location>
        <begin position="317"/>
        <end position="356"/>
    </location>
</feature>
<feature type="region of interest" description="Disordered" evidence="8">
    <location>
        <begin position="1684"/>
        <end position="1708"/>
    </location>
</feature>
<dbReference type="Proteomes" id="UP000887568">
    <property type="component" value="Unplaced"/>
</dbReference>
<feature type="region of interest" description="Disordered" evidence="8">
    <location>
        <begin position="1626"/>
        <end position="1646"/>
    </location>
</feature>
<dbReference type="PANTHER" id="PTHR46501">
    <property type="entry name" value="MYOMEGALIN"/>
    <property type="match status" value="1"/>
</dbReference>
<evidence type="ECO:0000256" key="5">
    <source>
        <dbReference type="ARBA" id="ARBA00023034"/>
    </source>
</evidence>
<feature type="region of interest" description="Disordered" evidence="8">
    <location>
        <begin position="1060"/>
        <end position="1095"/>
    </location>
</feature>
<feature type="compositionally biased region" description="Polar residues" evidence="8">
    <location>
        <begin position="2464"/>
        <end position="2476"/>
    </location>
</feature>
<feature type="coiled-coil region" evidence="7">
    <location>
        <begin position="1871"/>
        <end position="1936"/>
    </location>
</feature>
<evidence type="ECO:0000256" key="4">
    <source>
        <dbReference type="ARBA" id="ARBA00022553"/>
    </source>
</evidence>
<feature type="region of interest" description="Disordered" evidence="8">
    <location>
        <begin position="643"/>
        <end position="665"/>
    </location>
</feature>
<feature type="region of interest" description="Disordered" evidence="8">
    <location>
        <begin position="1942"/>
        <end position="2037"/>
    </location>
</feature>
<evidence type="ECO:0000313" key="12">
    <source>
        <dbReference type="Proteomes" id="UP000887568"/>
    </source>
</evidence>
<dbReference type="GO" id="GO:1903358">
    <property type="term" value="P:regulation of Golgi organization"/>
    <property type="evidence" value="ECO:0007669"/>
    <property type="project" value="TreeGrafter"/>
</dbReference>
<feature type="compositionally biased region" description="Polar residues" evidence="8">
    <location>
        <begin position="1600"/>
        <end position="1611"/>
    </location>
</feature>
<dbReference type="GO" id="GO:0060090">
    <property type="term" value="F:molecular adaptor activity"/>
    <property type="evidence" value="ECO:0007669"/>
    <property type="project" value="TreeGrafter"/>
</dbReference>
<dbReference type="OrthoDB" id="10255000at2759"/>
<keyword evidence="3" id="KW-0963">Cytoplasm</keyword>
<feature type="coiled-coil region" evidence="7">
    <location>
        <begin position="387"/>
        <end position="492"/>
    </location>
</feature>
<feature type="region of interest" description="Disordered" evidence="8">
    <location>
        <begin position="1111"/>
        <end position="1176"/>
    </location>
</feature>
<feature type="region of interest" description="Disordered" evidence="8">
    <location>
        <begin position="1210"/>
        <end position="1239"/>
    </location>
</feature>
<dbReference type="GO" id="GO:0005794">
    <property type="term" value="C:Golgi apparatus"/>
    <property type="evidence" value="ECO:0007669"/>
    <property type="project" value="UniProtKB-SubCell"/>
</dbReference>
<evidence type="ECO:0000256" key="8">
    <source>
        <dbReference type="SAM" id="MobiDB-lite"/>
    </source>
</evidence>
<feature type="compositionally biased region" description="Basic and acidic residues" evidence="8">
    <location>
        <begin position="1162"/>
        <end position="1176"/>
    </location>
</feature>
<feature type="compositionally biased region" description="Low complexity" evidence="8">
    <location>
        <begin position="1216"/>
        <end position="1227"/>
    </location>
</feature>
<dbReference type="GO" id="GO:0090063">
    <property type="term" value="P:positive regulation of microtubule nucleation"/>
    <property type="evidence" value="ECO:0007669"/>
    <property type="project" value="TreeGrafter"/>
</dbReference>
<keyword evidence="5" id="KW-0333">Golgi apparatus</keyword>
<evidence type="ECO:0000256" key="6">
    <source>
        <dbReference type="ARBA" id="ARBA00023212"/>
    </source>
</evidence>
<feature type="compositionally biased region" description="Low complexity" evidence="8">
    <location>
        <begin position="1124"/>
        <end position="1140"/>
    </location>
</feature>
<evidence type="ECO:0000259" key="9">
    <source>
        <dbReference type="Pfam" id="PF07989"/>
    </source>
</evidence>
<feature type="domain" description="Centrosomin N-terminal motif 1" evidence="9">
    <location>
        <begin position="65"/>
        <end position="133"/>
    </location>
</feature>
<proteinExistence type="predicted"/>
<dbReference type="GO" id="GO:0005813">
    <property type="term" value="C:centrosome"/>
    <property type="evidence" value="ECO:0007669"/>
    <property type="project" value="TreeGrafter"/>
</dbReference>
<sequence length="2634" mass="301347">MDSVVGDDPTLPVDFEESANMAGLPDVTTGPDITAANFSDHFPDGNMPAIQKISSGRMSPIRAHTMKDYEQQISELKKENFSLKLRIYFMEERIEQNFDDDTKTNIELKVEIESLKKDLMEKQQLLIKASNAVESLAHEKEGLTDRLRQENNQALTHQRERLELALQQSQQECESVKRANEILQKRLSETKKQPAQEDKGQDTRDMQVAHQQAMQEKDREIDDLNAAVKMKEAMIAQLEAEKQYAVDEKLDPLQLEVQQLQRTLENRNAQLQAVKEDLDKEKGEGRNRDRQYEEAFKEQERRLKDLETSSENMQQELKNKDKEVKDLQNTLKKAEKEKKDLEEEADDKNKELKTLESNTMKRDKAIQGLAETIKAKDKEIRLLCDQADDRENALTQAREAMHKAQRNKYEGMEQYQAAMVDMEGKLAEQKANLHSKQRENERLQKTLARKQQELDGLRHDGNEAEQHLNDLLEQRELTIKELKGQLQDAKLNTDDKVDAIEQHYQGLLEDGQQQLQNKDKIIQRLTKGVQDKDRLVKEYMELARDANKPTHDDNGGNSTLIQTLRERLNQRDKAVEEALEEKLQAEAAKEGEVRQLRASLRDRDRELEKAHSDNLANQDKINQLQSNLKEKEAKTRQLEEAIEADKQAHKDADDNQRRALSERDSIVQKLRQSLETNENMLNEMQVAKQRESGDAARELDEIIEQLKTRLQDKDKLLEEVLAERSQAAVANEKAAQDLLDTIKDKDNQIKELHERQNRLTANKNNVIKELQKELNDKEYSVQAAEDTLCRAEQEQAMLLSKMRAAMADKDKTIQKLIESGREKDRLFQEVQQSASRQSPSPTMMAELANLRDKNNDFKKTLREKEAALRELQSDQPDAGFMDSLRTELDNKNKLLAKAKNTIDSLQREQQAEKQNKQEMGKLRRQIIELESEVQAKQDHIDALVHAGKVKDNIIKEIRLEQASVPVRTAAMGGEDGSNQLQQILQDQMRELGRLSDALRAERQLYVNITQSGSGDREDGSQRRSSDSLTIELAAVQALRRQLEDGIKRNDAMREQLERQMNQAEHRDMSPRTAAQQSKEMQTLRHKLEDSSRWNASLQSRLDEMRQRVGGVGRDLDTDQTSGNDDQTSSPSQTSDSGQASRQTVPELQREVARLKTQLQGSEQRRMSLEDALDRQDVESLRSIPGQEEDSPSVTQANAYQKRIQELERMLAESEQQKQSAKQQLEASLLNQSRGEEEEGPVVAILKQQLDQAKTLLREKDHQLQQKEQQNQTLRHHLGIGPDSPIHPGRSMLATLHQENSRLHQDGQDLVEKNQALARQLQSLQSHFNQLQQVNSALQHQLENPPDTRSSQEDHLVPVLKNQLDQAKALIQEKDRQNQIMREILRISPDTPVEEGKEFIDKLQKRNQHLKSKLNQALQGIENMRAELESVSRELEHLKQATPRSINPEISRLQKQLRNAQNLNELLKKHIDLNSSQDSDQPQFNPELIVDMAKEIERLQDQLKEAQDKLQDAGQTQLDKGRSIMKASSSDISALKALRQELQRSQTELDELKRKYRTLQVKLQATEGTVHHQADRINRYRREMHNAGLAPPSTPKRVHSDSNLLHSSTSLVSPRRMSGISLGMFEASESSTSSPCPSERGGLDEVSFSEFGNTNNVDDLKEQIALLKNQVDRYKRIIRHLQRRLRSEERSRSPNRAPSPMSESSSSGWFELTANQDAFERLKQEVENLQAQLQETHDANGTLKNMNNQLQEQLQVIDAATASRGRCISDEMLRTQGEETELLKKQLHDSQGVCESLKSMLNEAVTAMEEVMDKHGKDSEKGSDISPSKINRVQYKMQKSRDLAEKLNRVLEEPIQGSKVSFVDVGTRPLYLDSLEAKDKEISRLKKELKDRKQLNHKLRDLLTDNQRVAEETREDLQRLSKEVEEKNEKISELHSQLRDSIRASAQRAPPSDTQHPTEVPGARRSGPRQGLFEFDEGDVDFPDFGQPSGSRERETRGSAAGQSEPISSTQRTPTVSRTVAASTQTSTYPPVSLEDTTSELARMRSKLRDVERLNSALRAELEIYKSVISDGDIGKGTGRGDGKQDPNDILKEHLEELRQLRKKLEESIRVNDRLREQLEARLAGMGQQEGVTIVHLEQTNIELTERNNSLKMKLTEKERTIRDLRGELQRAASLRVELDEKDRTIQDLRGDLQQANSLKVELTEKDATILDLRDELRRASTLRSQLSEKDRTIQDLRGELNQVRSSRVDDTEKDRTIRELRGDLKLAKREAQRHQAENQRLRDQIEENTHLAESLRFELSVYEHLHTKDDSSRTSLGGASPRLPSMKDQTTGLDLSDLLKEMRHLRIQLERSIDTNNALRLRLEEMMKTTSPKDPHKTSLTTVTMTTVSERDSWTLADGVGRTQAGRTFTPRQLFNGDASRRHVACQTSLSSQATSPLYPTDGMLQDEEYYSIPGVAPLRNHHTNSASDKTSQHYGETTRSDEGSEGDIHVIGTVPTYETLRENLHDGRIIVNLIETRLTEMIRSHPESTKDLQALSKEVHNLKSHLDRCNHQLARFWKGHLPQGDQVARLRRRLKAQDDLMKEALQRLSTSNRLKEDMELALIQQLSQTHDVLRQARGNLEAQSTTSSSTPPR</sequence>
<keyword evidence="12" id="KW-1185">Reference proteome</keyword>
<feature type="region of interest" description="Disordered" evidence="8">
    <location>
        <begin position="1266"/>
        <end position="1289"/>
    </location>
</feature>
<feature type="compositionally biased region" description="Basic and acidic residues" evidence="8">
    <location>
        <begin position="1081"/>
        <end position="1091"/>
    </location>
</feature>
<reference evidence="11" key="1">
    <citation type="submission" date="2022-11" db="UniProtKB">
        <authorList>
            <consortium name="EnsemblMetazoa"/>
        </authorList>
    </citation>
    <scope>IDENTIFICATION</scope>
</reference>
<feature type="compositionally biased region" description="Polar residues" evidence="8">
    <location>
        <begin position="2000"/>
        <end position="2037"/>
    </location>
</feature>
<dbReference type="GO" id="GO:0007098">
    <property type="term" value="P:centrosome cycle"/>
    <property type="evidence" value="ECO:0007669"/>
    <property type="project" value="TreeGrafter"/>
</dbReference>
<comment type="subcellular location">
    <subcellularLocation>
        <location evidence="1">Cytoplasm</location>
        <location evidence="1">Cytoskeleton</location>
    </subcellularLocation>
    <subcellularLocation>
        <location evidence="2">Golgi apparatus</location>
    </subcellularLocation>
</comment>
<dbReference type="RefSeq" id="XP_038045462.1">
    <property type="nucleotide sequence ID" value="XM_038189534.1"/>
</dbReference>
<evidence type="ECO:0000256" key="7">
    <source>
        <dbReference type="SAM" id="Coils"/>
    </source>
</evidence>
<feature type="domain" description="CDK5 regulatory subunit-associated protein 2/Myomegalin coiled coil" evidence="10">
    <location>
        <begin position="969"/>
        <end position="1061"/>
    </location>
</feature>
<keyword evidence="7" id="KW-0175">Coiled coil</keyword>
<feature type="coiled-coil region" evidence="7">
    <location>
        <begin position="1313"/>
        <end position="1568"/>
    </location>
</feature>
<dbReference type="InterPro" id="IPR012943">
    <property type="entry name" value="Cnn_1N"/>
</dbReference>
<dbReference type="GeneID" id="119720030"/>
<accession>A0A913Z1B5</accession>
<feature type="region of interest" description="Disordered" evidence="8">
    <location>
        <begin position="271"/>
        <end position="356"/>
    </location>
</feature>
<dbReference type="OMA" id="CGQIGEM"/>
<feature type="compositionally biased region" description="Basic and acidic residues" evidence="8">
    <location>
        <begin position="274"/>
        <end position="307"/>
    </location>
</feature>
<evidence type="ECO:0000313" key="11">
    <source>
        <dbReference type="EnsemblMetazoa" id="XP_038045462.1"/>
    </source>
</evidence>
<evidence type="ECO:0000259" key="10">
    <source>
        <dbReference type="Pfam" id="PF23246"/>
    </source>
</evidence>
<organism evidence="11 12">
    <name type="scientific">Patiria miniata</name>
    <name type="common">Bat star</name>
    <name type="synonym">Asterina miniata</name>
    <dbReference type="NCBI Taxonomy" id="46514"/>
    <lineage>
        <taxon>Eukaryota</taxon>
        <taxon>Metazoa</taxon>
        <taxon>Echinodermata</taxon>
        <taxon>Eleutherozoa</taxon>
        <taxon>Asterozoa</taxon>
        <taxon>Asteroidea</taxon>
        <taxon>Valvatacea</taxon>
        <taxon>Valvatida</taxon>
        <taxon>Asterinidae</taxon>
        <taxon>Patiria</taxon>
    </lineage>
</organism>
<feature type="compositionally biased region" description="Low complexity" evidence="8">
    <location>
        <begin position="1627"/>
        <end position="1638"/>
    </location>
</feature>
<evidence type="ECO:0000256" key="3">
    <source>
        <dbReference type="ARBA" id="ARBA00022490"/>
    </source>
</evidence>
<dbReference type="Pfam" id="PF23246">
    <property type="entry name" value="CC_CDK5RAP2"/>
    <property type="match status" value="1"/>
</dbReference>
<feature type="coiled-coil region" evidence="7">
    <location>
        <begin position="847"/>
        <end position="939"/>
    </location>
</feature>
<evidence type="ECO:0000256" key="2">
    <source>
        <dbReference type="ARBA" id="ARBA00004555"/>
    </source>
</evidence>
<feature type="region of interest" description="Disordered" evidence="8">
    <location>
        <begin position="2464"/>
        <end position="2489"/>
    </location>
</feature>
<evidence type="ECO:0000256" key="1">
    <source>
        <dbReference type="ARBA" id="ARBA00004245"/>
    </source>
</evidence>
<keyword evidence="6" id="KW-0206">Cytoskeleton</keyword>
<keyword evidence="4" id="KW-0597">Phosphoprotein</keyword>
<dbReference type="PANTHER" id="PTHR46501:SF10">
    <property type="entry name" value="CENTROSOMIN"/>
    <property type="match status" value="1"/>
</dbReference>
<dbReference type="InterPro" id="IPR052593">
    <property type="entry name" value="MT-associated_AKAP9-binding"/>
</dbReference>
<dbReference type="Pfam" id="PF07989">
    <property type="entry name" value="Cnn_1N"/>
    <property type="match status" value="1"/>
</dbReference>
<feature type="compositionally biased region" description="Basic and acidic residues" evidence="8">
    <location>
        <begin position="1060"/>
        <end position="1069"/>
    </location>
</feature>
<feature type="compositionally biased region" description="Low complexity" evidence="8">
    <location>
        <begin position="1693"/>
        <end position="1706"/>
    </location>
</feature>
<feature type="compositionally biased region" description="Basic and acidic residues" evidence="8">
    <location>
        <begin position="2477"/>
        <end position="2489"/>
    </location>
</feature>
<dbReference type="InterPro" id="IPR056273">
    <property type="entry name" value="CDK5RAP2_MYOME_CC"/>
</dbReference>